<evidence type="ECO:0000256" key="1">
    <source>
        <dbReference type="ARBA" id="ARBA00009363"/>
    </source>
</evidence>
<evidence type="ECO:0000256" key="7">
    <source>
        <dbReference type="SAM" id="MobiDB-lite"/>
    </source>
</evidence>
<dbReference type="HOGENOM" id="CLU_092054_0_0_4"/>
<dbReference type="Pfam" id="PF02979">
    <property type="entry name" value="NHase_alpha"/>
    <property type="match status" value="1"/>
</dbReference>
<feature type="binding site" evidence="6">
    <location>
        <position position="122"/>
    </location>
    <ligand>
        <name>Fe(3+)</name>
        <dbReference type="ChEBI" id="CHEBI:29034"/>
    </ligand>
</feature>
<protein>
    <recommendedName>
        <fullName evidence="2">nitrile hydratase</fullName>
        <ecNumber evidence="2">4.2.1.84</ecNumber>
    </recommendedName>
</protein>
<feature type="region of interest" description="Disordered" evidence="7">
    <location>
        <begin position="1"/>
        <end position="21"/>
    </location>
</feature>
<dbReference type="NCBIfam" id="TIGR01323">
    <property type="entry name" value="nitrile_alph"/>
    <property type="match status" value="1"/>
</dbReference>
<evidence type="ECO:0000256" key="5">
    <source>
        <dbReference type="ARBA" id="ARBA00044877"/>
    </source>
</evidence>
<dbReference type="InterPro" id="IPR023900">
    <property type="entry name" value="CN_Hdrtase_asu/SCN_Hdrlase_gsu"/>
</dbReference>
<keyword evidence="6" id="KW-0408">Iron</keyword>
<dbReference type="SUPFAM" id="SSF56209">
    <property type="entry name" value="Nitrile hydratase alpha chain"/>
    <property type="match status" value="1"/>
</dbReference>
<evidence type="ECO:0000313" key="10">
    <source>
        <dbReference type="Proteomes" id="UP000013966"/>
    </source>
</evidence>
<feature type="binding site" evidence="6">
    <location>
        <position position="121"/>
    </location>
    <ligand>
        <name>Fe(3+)</name>
        <dbReference type="ChEBI" id="CHEBI:29034"/>
    </ligand>
</feature>
<dbReference type="GO" id="GO:0018822">
    <property type="term" value="F:nitrile hydratase activity"/>
    <property type="evidence" value="ECO:0007669"/>
    <property type="project" value="UniProtKB-EC"/>
</dbReference>
<evidence type="ECO:0000256" key="6">
    <source>
        <dbReference type="PIRSR" id="PIRSR001426-1"/>
    </source>
</evidence>
<keyword evidence="3 6" id="KW-0479">Metal-binding</keyword>
<dbReference type="EC" id="4.2.1.84" evidence="2"/>
<dbReference type="PIRSF" id="PIRSF001426">
    <property type="entry name" value="NHase_alpha"/>
    <property type="match status" value="1"/>
</dbReference>
<evidence type="ECO:0000313" key="9">
    <source>
        <dbReference type="EMBL" id="BAN25118.1"/>
    </source>
</evidence>
<organism evidence="9 10">
    <name type="scientific">Caballeronia insecticola</name>
    <dbReference type="NCBI Taxonomy" id="758793"/>
    <lineage>
        <taxon>Bacteria</taxon>
        <taxon>Pseudomonadati</taxon>
        <taxon>Pseudomonadota</taxon>
        <taxon>Betaproteobacteria</taxon>
        <taxon>Burkholderiales</taxon>
        <taxon>Burkholderiaceae</taxon>
        <taxon>Caballeronia</taxon>
    </lineage>
</organism>
<proteinExistence type="inferred from homology"/>
<evidence type="ECO:0000256" key="2">
    <source>
        <dbReference type="ARBA" id="ARBA00013079"/>
    </source>
</evidence>
<sequence length="221" mass="24149">MSLAEPLMSHDHDHHDHDHAGSALPEMDLRVKALESLLVEKGYIDPQALDVFIETYEHKVGPRNGARVVAKAWSDPGYRAWLLDDASAAIASLGFTGRQGEHMVALENTEDVHNMVVCTLCSCYPWSVLGLPPVWYKSAPYRSRAVIDPRGVLGDFGVQLPEHVELRVWDSTAEVRYLVIPMRPAGTDHLDEAALADLVTRDSMIGTGLALSPSQAMGASA</sequence>
<gene>
    <name evidence="9" type="ORF">BRPE64_BCDS04570</name>
</gene>
<dbReference type="PATRIC" id="fig|758793.3.peg.3365"/>
<dbReference type="GO" id="GO:0046914">
    <property type="term" value="F:transition metal ion binding"/>
    <property type="evidence" value="ECO:0007669"/>
    <property type="project" value="InterPro"/>
</dbReference>
<comment type="similarity">
    <text evidence="1">Belongs to the nitrile hydratase subunit alpha family.</text>
</comment>
<name>R4WKN8_9BURK</name>
<reference evidence="9 10" key="2">
    <citation type="journal article" date="2018" name="Int. J. Syst. Evol. Microbiol.">
        <title>Burkholderia insecticola sp. nov., a gut symbiotic bacterium of the bean bug Riptortus pedestris.</title>
        <authorList>
            <person name="Takeshita K."/>
            <person name="Tamaki H."/>
            <person name="Ohbayashi T."/>
            <person name="Meng X.-Y."/>
            <person name="Sone T."/>
            <person name="Mitani Y."/>
            <person name="Peeters C."/>
            <person name="Kikuchi Y."/>
            <person name="Vandamme P."/>
        </authorList>
    </citation>
    <scope>NUCLEOTIDE SEQUENCE [LARGE SCALE GENOMIC DNA]</scope>
    <source>
        <strain evidence="9">RPE64</strain>
    </source>
</reference>
<dbReference type="InterPro" id="IPR004232">
    <property type="entry name" value="CN_Hdrtase_a/SCN_Hdrlase_g"/>
</dbReference>
<dbReference type="InterPro" id="IPR036648">
    <property type="entry name" value="CN_Hdrase_a/SCN_Hdrase_g_sf"/>
</dbReference>
<evidence type="ECO:0000256" key="4">
    <source>
        <dbReference type="ARBA" id="ARBA00023239"/>
    </source>
</evidence>
<dbReference type="EMBL" id="AP013059">
    <property type="protein sequence ID" value="BAN25118.1"/>
    <property type="molecule type" value="Genomic_DNA"/>
</dbReference>
<feature type="binding site" evidence="6">
    <location>
        <position position="118"/>
    </location>
    <ligand>
        <name>Fe(3+)</name>
        <dbReference type="ChEBI" id="CHEBI:29034"/>
    </ligand>
</feature>
<dbReference type="InterPro" id="IPR018141">
    <property type="entry name" value="Nitrile_hydratase_asu"/>
</dbReference>
<dbReference type="Proteomes" id="UP000013966">
    <property type="component" value="Chromosome 2"/>
</dbReference>
<accession>R4WKN8</accession>
<dbReference type="AlphaFoldDB" id="R4WKN8"/>
<dbReference type="Gene3D" id="3.90.330.10">
    <property type="entry name" value="Nitrile hydratase alpha /Thiocyanate hydrolase gamma"/>
    <property type="match status" value="1"/>
</dbReference>
<keyword evidence="4" id="KW-0456">Lyase</keyword>
<reference evidence="9 10" key="1">
    <citation type="journal article" date="2013" name="Genome Announc.">
        <title>Complete Genome Sequence of Burkholderia sp. Strain RPE64, Bacterial Symbiont of the Bean Bug Riptortus pedestris.</title>
        <authorList>
            <person name="Shibata T.F."/>
            <person name="Maeda T."/>
            <person name="Nikoh N."/>
            <person name="Yamaguchi K."/>
            <person name="Oshima K."/>
            <person name="Hattori M."/>
            <person name="Nishiyama T."/>
            <person name="Hasebe M."/>
            <person name="Fukatsu T."/>
            <person name="Kikuchi Y."/>
            <person name="Shigenobu S."/>
        </authorList>
    </citation>
    <scope>NUCLEOTIDE SEQUENCE [LARGE SCALE GENOMIC DNA]</scope>
</reference>
<feature type="domain" description="Nitrile hydratase alpha/Thiocyanate hydrolase gamma" evidence="8">
    <location>
        <begin position="26"/>
        <end position="207"/>
    </location>
</feature>
<keyword evidence="10" id="KW-1185">Reference proteome</keyword>
<dbReference type="KEGG" id="buo:BRPE64_BCDS04570"/>
<evidence type="ECO:0000256" key="3">
    <source>
        <dbReference type="ARBA" id="ARBA00022723"/>
    </source>
</evidence>
<comment type="catalytic activity">
    <reaction evidence="5">
        <text>an aliphatic primary amide = an aliphatic nitrile + H2O</text>
        <dbReference type="Rhea" id="RHEA:12673"/>
        <dbReference type="ChEBI" id="CHEBI:15377"/>
        <dbReference type="ChEBI" id="CHEBI:65285"/>
        <dbReference type="ChEBI" id="CHEBI:80291"/>
        <dbReference type="EC" id="4.2.1.84"/>
    </reaction>
</comment>
<evidence type="ECO:0000259" key="8">
    <source>
        <dbReference type="Pfam" id="PF02979"/>
    </source>
</evidence>
<feature type="compositionally biased region" description="Basic and acidic residues" evidence="7">
    <location>
        <begin position="8"/>
        <end position="20"/>
    </location>
</feature>
<dbReference type="STRING" id="758793.BRPE64_BCDS04570"/>
<feature type="binding site" evidence="6">
    <location>
        <position position="123"/>
    </location>
    <ligand>
        <name>Fe(3+)</name>
        <dbReference type="ChEBI" id="CHEBI:29034"/>
    </ligand>
</feature>